<proteinExistence type="predicted"/>
<reference evidence="1" key="1">
    <citation type="submission" date="2020-04" db="EMBL/GenBank/DDBJ databases">
        <authorList>
            <person name="Chiriac C."/>
            <person name="Salcher M."/>
            <person name="Ghai R."/>
            <person name="Kavagutti S V."/>
        </authorList>
    </citation>
    <scope>NUCLEOTIDE SEQUENCE</scope>
</reference>
<accession>A0A6J5M8X4</accession>
<name>A0A6J5M8X4_9CAUD</name>
<dbReference type="EMBL" id="LR796413">
    <property type="protein sequence ID" value="CAB4142611.1"/>
    <property type="molecule type" value="Genomic_DNA"/>
</dbReference>
<gene>
    <name evidence="1" type="ORF">UFOVP452_24</name>
</gene>
<protein>
    <submittedName>
        <fullName evidence="1">Uncharacterized protein</fullName>
    </submittedName>
</protein>
<sequence length="535" mass="55935">MANTFKKVIDRMMWAQVAPSPNAHAAAMSMAADMRNDTSRNPFIYTLHSNALLNRFNIVSKAWQSVTATPLTGGTFGAGSTIAFAPSFGAVGTIAAGATTTSVTLTTALPTAVGTNMLASRGGSGDLGFKLRIIDTVAGKTEERWIVGNTASATPTIRLETALTFTPATGARYELLCGRLFMLGAGTLAAGAFRSFEPASNTLASRSITNLPATVGTDSAMLVLDELYVPYDHKPGEGMVKGATSYDTGLVALLATAAGASSITGQATGGDAVIAANEYRNFQIRVVADPTTPGSVGQRRIIASHTAGPSPVYTLGTAWTTQPSASARFVIEQPNLIVLRTSAVTTTYTYNYSDATINNGTNSIAADAWSTTYFGAGPAANAAGNLWAPSFGIQPDPARNARHSFNFFWRGGAVTLDLLDIAGGTTGLWTSGVTYDGNVNSFGTGTTGCYAPFAQEGRYTYVNVYVASAVNQIYRFDSKNRVFSPHVPTDFIQSGTAALGGRMAAYAAIDGTDTYDVVLLQSHLGTISQELIPLV</sequence>
<organism evidence="1">
    <name type="scientific">uncultured Caudovirales phage</name>
    <dbReference type="NCBI Taxonomy" id="2100421"/>
    <lineage>
        <taxon>Viruses</taxon>
        <taxon>Duplodnaviria</taxon>
        <taxon>Heunggongvirae</taxon>
        <taxon>Uroviricota</taxon>
        <taxon>Caudoviricetes</taxon>
        <taxon>Peduoviridae</taxon>
        <taxon>Maltschvirus</taxon>
        <taxon>Maltschvirus maltsch</taxon>
    </lineage>
</organism>
<evidence type="ECO:0000313" key="1">
    <source>
        <dbReference type="EMBL" id="CAB4142611.1"/>
    </source>
</evidence>